<evidence type="ECO:0000313" key="2">
    <source>
        <dbReference type="Proteomes" id="UP000887013"/>
    </source>
</evidence>
<evidence type="ECO:0000313" key="1">
    <source>
        <dbReference type="EMBL" id="GFS81399.1"/>
    </source>
</evidence>
<reference evidence="1" key="1">
    <citation type="submission" date="2020-08" db="EMBL/GenBank/DDBJ databases">
        <title>Multicomponent nature underlies the extraordinary mechanical properties of spider dragline silk.</title>
        <authorList>
            <person name="Kono N."/>
            <person name="Nakamura H."/>
            <person name="Mori M."/>
            <person name="Yoshida Y."/>
            <person name="Ohtoshi R."/>
            <person name="Malay A.D."/>
            <person name="Moran D.A.P."/>
            <person name="Tomita M."/>
            <person name="Numata K."/>
            <person name="Arakawa K."/>
        </authorList>
    </citation>
    <scope>NUCLEOTIDE SEQUENCE</scope>
</reference>
<sequence length="195" mass="21949">MRFARHVRPPQFTYQRQRQQTAGKKGALLAEQYRAATFNAAAASQSTRKRLTRQAYLAHEYTRLRAVVHAAALSVAQHCHFAARKARSAQHAAPPRYRGIAYETLGASLPRSPETHQTFGKHTCIHAYAPAETAHCVYRQYTYAPWQTPAAGYLLRQTRYLQPRAAKHAACHFATPKPAKAASEAYAYAQDYHAR</sequence>
<proteinExistence type="predicted"/>
<dbReference type="Proteomes" id="UP000887013">
    <property type="component" value="Unassembled WGS sequence"/>
</dbReference>
<dbReference type="EMBL" id="BMAW01097741">
    <property type="protein sequence ID" value="GFS81399.1"/>
    <property type="molecule type" value="Genomic_DNA"/>
</dbReference>
<organism evidence="1 2">
    <name type="scientific">Nephila pilipes</name>
    <name type="common">Giant wood spider</name>
    <name type="synonym">Nephila maculata</name>
    <dbReference type="NCBI Taxonomy" id="299642"/>
    <lineage>
        <taxon>Eukaryota</taxon>
        <taxon>Metazoa</taxon>
        <taxon>Ecdysozoa</taxon>
        <taxon>Arthropoda</taxon>
        <taxon>Chelicerata</taxon>
        <taxon>Arachnida</taxon>
        <taxon>Araneae</taxon>
        <taxon>Araneomorphae</taxon>
        <taxon>Entelegynae</taxon>
        <taxon>Araneoidea</taxon>
        <taxon>Nephilidae</taxon>
        <taxon>Nephila</taxon>
    </lineage>
</organism>
<comment type="caution">
    <text evidence="1">The sequence shown here is derived from an EMBL/GenBank/DDBJ whole genome shotgun (WGS) entry which is preliminary data.</text>
</comment>
<accession>A0A8X6MWC7</accession>
<dbReference type="AlphaFoldDB" id="A0A8X6MWC7"/>
<protein>
    <submittedName>
        <fullName evidence="1">Uncharacterized protein</fullName>
    </submittedName>
</protein>
<keyword evidence="2" id="KW-1185">Reference proteome</keyword>
<name>A0A8X6MWC7_NEPPI</name>
<gene>
    <name evidence="1" type="ORF">NPIL_240901</name>
</gene>